<dbReference type="Pfam" id="PF19443">
    <property type="entry name" value="DAHL"/>
    <property type="match status" value="1"/>
</dbReference>
<protein>
    <recommendedName>
        <fullName evidence="2">DAHL domain-containing protein</fullName>
    </recommendedName>
</protein>
<keyword evidence="1" id="KW-1133">Transmembrane helix</keyword>
<dbReference type="AlphaFoldDB" id="A0A4R3U5I8"/>
<proteinExistence type="predicted"/>
<keyword evidence="4" id="KW-1185">Reference proteome</keyword>
<keyword evidence="1" id="KW-0472">Membrane</keyword>
<evidence type="ECO:0000259" key="2">
    <source>
        <dbReference type="Pfam" id="PF19443"/>
    </source>
</evidence>
<dbReference type="RefSeq" id="WP_132576887.1">
    <property type="nucleotide sequence ID" value="NZ_CBCSGL010000131.1"/>
</dbReference>
<keyword evidence="1" id="KW-0812">Transmembrane</keyword>
<dbReference type="Proteomes" id="UP000295110">
    <property type="component" value="Unassembled WGS sequence"/>
</dbReference>
<dbReference type="InterPro" id="IPR045812">
    <property type="entry name" value="DAHL"/>
</dbReference>
<evidence type="ECO:0000313" key="3">
    <source>
        <dbReference type="EMBL" id="TCU81127.1"/>
    </source>
</evidence>
<evidence type="ECO:0000256" key="1">
    <source>
        <dbReference type="SAM" id="Phobius"/>
    </source>
</evidence>
<evidence type="ECO:0000313" key="4">
    <source>
        <dbReference type="Proteomes" id="UP000295110"/>
    </source>
</evidence>
<feature type="transmembrane region" description="Helical" evidence="1">
    <location>
        <begin position="6"/>
        <end position="30"/>
    </location>
</feature>
<accession>A0A4R3U5I8</accession>
<comment type="caution">
    <text evidence="3">The sequence shown here is derived from an EMBL/GenBank/DDBJ whole genome shotgun (WGS) entry which is preliminary data.</text>
</comment>
<dbReference type="OrthoDB" id="149796at2"/>
<name>A0A4R3U5I8_ROSSA</name>
<gene>
    <name evidence="3" type="ORF">EV671_10921</name>
</gene>
<sequence length="195" mass="21415">MKRLDAAQGAAWVVAVAIGLLSAILIGLYVKARAYDEASLIEQAAVLRHIKQLDAQWESDALKSRVGLNDSYDPLTAPMVELRQLRQQLIDVAPAWSSNLSRGELKRASSALQQALDDKERLIERFKSHNAILRNSLTFLPTAANDLRLISRQVGDSAPRRQLLGDAVGNVLLATLQYSQAATNEQAAYIKAEQV</sequence>
<reference evidence="3 4" key="1">
    <citation type="submission" date="2019-03" db="EMBL/GenBank/DDBJ databases">
        <title>Genomic Encyclopedia of Type Strains, Phase IV (KMG-IV): sequencing the most valuable type-strain genomes for metagenomic binning, comparative biology and taxonomic classification.</title>
        <authorList>
            <person name="Goeker M."/>
        </authorList>
    </citation>
    <scope>NUCLEOTIDE SEQUENCE [LARGE SCALE GENOMIC DNA]</scope>
    <source>
        <strain evidence="3 4">DSM 654</strain>
    </source>
</reference>
<feature type="domain" description="DAHL" evidence="2">
    <location>
        <begin position="44"/>
        <end position="192"/>
    </location>
</feature>
<organism evidence="3 4">
    <name type="scientific">Roseateles saccharophilus</name>
    <name type="common">Pseudomonas saccharophila</name>
    <dbReference type="NCBI Taxonomy" id="304"/>
    <lineage>
        <taxon>Bacteria</taxon>
        <taxon>Pseudomonadati</taxon>
        <taxon>Pseudomonadota</taxon>
        <taxon>Betaproteobacteria</taxon>
        <taxon>Burkholderiales</taxon>
        <taxon>Sphaerotilaceae</taxon>
        <taxon>Roseateles</taxon>
    </lineage>
</organism>
<dbReference type="EMBL" id="SMBU01000092">
    <property type="protein sequence ID" value="TCU81127.1"/>
    <property type="molecule type" value="Genomic_DNA"/>
</dbReference>